<protein>
    <submittedName>
        <fullName evidence="1">Uncharacterized protein</fullName>
    </submittedName>
</protein>
<organism evidence="1 2">
    <name type="scientific">Polychaeton citri CBS 116435</name>
    <dbReference type="NCBI Taxonomy" id="1314669"/>
    <lineage>
        <taxon>Eukaryota</taxon>
        <taxon>Fungi</taxon>
        <taxon>Dikarya</taxon>
        <taxon>Ascomycota</taxon>
        <taxon>Pezizomycotina</taxon>
        <taxon>Dothideomycetes</taxon>
        <taxon>Dothideomycetidae</taxon>
        <taxon>Capnodiales</taxon>
        <taxon>Capnodiaceae</taxon>
        <taxon>Polychaeton</taxon>
    </lineage>
</organism>
<comment type="caution">
    <text evidence="1">The sequence shown here is derived from an EMBL/GenBank/DDBJ whole genome shotgun (WGS) entry which is preliminary data.</text>
</comment>
<keyword evidence="2" id="KW-1185">Reference proteome</keyword>
<evidence type="ECO:0000313" key="2">
    <source>
        <dbReference type="Proteomes" id="UP000799441"/>
    </source>
</evidence>
<dbReference type="AlphaFoldDB" id="A0A9P4Q1F5"/>
<gene>
    <name evidence="1" type="ORF">K431DRAFT_20433</name>
</gene>
<evidence type="ECO:0000313" key="1">
    <source>
        <dbReference type="EMBL" id="KAF2716329.1"/>
    </source>
</evidence>
<sequence>MGYGLWVAAQQKQRYTRDVGVSGWLRPSGETGAGRGTGAVAPGYLDTWIPGYLGVHRTVRYGTVQQVPSYGTLCTSRMHARTHARAHAHTLIRASSTAAPNPMPTPMPVPMPFAHTYTQAPLQALGLPNPSDAGRYSIYMRYLRSPVLVCIRTLGGRTCGRHTCGAHFFLSFFSFFFFLEFPPFAHLQPVDAHYHHRYCSLGLSCLH</sequence>
<dbReference type="EMBL" id="MU003881">
    <property type="protein sequence ID" value="KAF2716329.1"/>
    <property type="molecule type" value="Genomic_DNA"/>
</dbReference>
<proteinExistence type="predicted"/>
<name>A0A9P4Q1F5_9PEZI</name>
<accession>A0A9P4Q1F5</accession>
<reference evidence="1" key="1">
    <citation type="journal article" date="2020" name="Stud. Mycol.">
        <title>101 Dothideomycetes genomes: a test case for predicting lifestyles and emergence of pathogens.</title>
        <authorList>
            <person name="Haridas S."/>
            <person name="Albert R."/>
            <person name="Binder M."/>
            <person name="Bloem J."/>
            <person name="Labutti K."/>
            <person name="Salamov A."/>
            <person name="Andreopoulos B."/>
            <person name="Baker S."/>
            <person name="Barry K."/>
            <person name="Bills G."/>
            <person name="Bluhm B."/>
            <person name="Cannon C."/>
            <person name="Castanera R."/>
            <person name="Culley D."/>
            <person name="Daum C."/>
            <person name="Ezra D."/>
            <person name="Gonzalez J."/>
            <person name="Henrissat B."/>
            <person name="Kuo A."/>
            <person name="Liang C."/>
            <person name="Lipzen A."/>
            <person name="Lutzoni F."/>
            <person name="Magnuson J."/>
            <person name="Mondo S."/>
            <person name="Nolan M."/>
            <person name="Ohm R."/>
            <person name="Pangilinan J."/>
            <person name="Park H.-J."/>
            <person name="Ramirez L."/>
            <person name="Alfaro M."/>
            <person name="Sun H."/>
            <person name="Tritt A."/>
            <person name="Yoshinaga Y."/>
            <person name="Zwiers L.-H."/>
            <person name="Turgeon B."/>
            <person name="Goodwin S."/>
            <person name="Spatafora J."/>
            <person name="Crous P."/>
            <person name="Grigoriev I."/>
        </authorList>
    </citation>
    <scope>NUCLEOTIDE SEQUENCE</scope>
    <source>
        <strain evidence="1">CBS 116435</strain>
    </source>
</reference>
<dbReference type="Proteomes" id="UP000799441">
    <property type="component" value="Unassembled WGS sequence"/>
</dbReference>